<dbReference type="EMBL" id="JBHMEW010000058">
    <property type="protein sequence ID" value="MFB9212132.1"/>
    <property type="molecule type" value="Genomic_DNA"/>
</dbReference>
<dbReference type="RefSeq" id="WP_290249620.1">
    <property type="nucleotide sequence ID" value="NZ_JAUFQT010000002.1"/>
</dbReference>
<name>A0ABV5J5M8_9BACT</name>
<reference evidence="1 2" key="1">
    <citation type="submission" date="2024-09" db="EMBL/GenBank/DDBJ databases">
        <authorList>
            <person name="Sun Q."/>
            <person name="Mori K."/>
        </authorList>
    </citation>
    <scope>NUCLEOTIDE SEQUENCE [LARGE SCALE GENOMIC DNA]</scope>
    <source>
        <strain evidence="1 2">CECT 7682</strain>
    </source>
</reference>
<accession>A0ABV5J5M8</accession>
<protein>
    <submittedName>
        <fullName evidence="1">Uncharacterized protein</fullName>
    </submittedName>
</protein>
<evidence type="ECO:0000313" key="1">
    <source>
        <dbReference type="EMBL" id="MFB9212132.1"/>
    </source>
</evidence>
<comment type="caution">
    <text evidence="1">The sequence shown here is derived from an EMBL/GenBank/DDBJ whole genome shotgun (WGS) entry which is preliminary data.</text>
</comment>
<dbReference type="Proteomes" id="UP001589654">
    <property type="component" value="Unassembled WGS sequence"/>
</dbReference>
<evidence type="ECO:0000313" key="2">
    <source>
        <dbReference type="Proteomes" id="UP001589654"/>
    </source>
</evidence>
<gene>
    <name evidence="1" type="ORF">ACFFUR_09960</name>
</gene>
<organism evidence="1 2">
    <name type="scientific">Echinicola jeungdonensis</name>
    <dbReference type="NCBI Taxonomy" id="709343"/>
    <lineage>
        <taxon>Bacteria</taxon>
        <taxon>Pseudomonadati</taxon>
        <taxon>Bacteroidota</taxon>
        <taxon>Cytophagia</taxon>
        <taxon>Cytophagales</taxon>
        <taxon>Cyclobacteriaceae</taxon>
        <taxon>Echinicola</taxon>
    </lineage>
</organism>
<keyword evidence="2" id="KW-1185">Reference proteome</keyword>
<proteinExistence type="predicted"/>
<sequence length="92" mass="10665">MWIRSIHGAISVVHATQSPDHLFIKAKNKAELSRLFDEHRIMVDEGDQLKYGISICKQEFADTLIKMIKEIDYYDFNLEILKLNSHLNSSMA</sequence>